<dbReference type="EMBL" id="VAFL01000005">
    <property type="protein sequence ID" value="TKW67059.1"/>
    <property type="molecule type" value="Genomic_DNA"/>
</dbReference>
<proteinExistence type="inferred from homology"/>
<keyword evidence="3" id="KW-0418">Kinase</keyword>
<dbReference type="Gene3D" id="3.30.420.40">
    <property type="match status" value="2"/>
</dbReference>
<dbReference type="CDD" id="cd07772">
    <property type="entry name" value="ASKHA_NBD_FGGY_NaCK-like"/>
    <property type="match status" value="1"/>
</dbReference>
<evidence type="ECO:0000256" key="1">
    <source>
        <dbReference type="ARBA" id="ARBA00009156"/>
    </source>
</evidence>
<reference evidence="6 7" key="1">
    <citation type="journal article" date="2017" name="Nat. Commun.">
        <title>In situ click chemistry generation of cyclooxygenase-2 inhibitors.</title>
        <authorList>
            <person name="Bhardwaj A."/>
            <person name="Kaur J."/>
            <person name="Wuest M."/>
            <person name="Wuest F."/>
        </authorList>
    </citation>
    <scope>NUCLEOTIDE SEQUENCE [LARGE SCALE GENOMIC DNA]</scope>
    <source>
        <strain evidence="6">S2_012_000_R3_94</strain>
    </source>
</reference>
<dbReference type="PANTHER" id="PTHR43095:SF5">
    <property type="entry name" value="XYLULOSE KINASE"/>
    <property type="match status" value="1"/>
</dbReference>
<accession>A0A533I611</accession>
<dbReference type="InterPro" id="IPR049382">
    <property type="entry name" value="FGGY_C_2"/>
</dbReference>
<dbReference type="PANTHER" id="PTHR43095">
    <property type="entry name" value="SUGAR KINASE"/>
    <property type="match status" value="1"/>
</dbReference>
<feature type="domain" description="Carbohydrate kinase FGGY N-terminal" evidence="4">
    <location>
        <begin position="131"/>
        <end position="241"/>
    </location>
</feature>
<evidence type="ECO:0000256" key="2">
    <source>
        <dbReference type="ARBA" id="ARBA00022679"/>
    </source>
</evidence>
<dbReference type="GO" id="GO:0016301">
    <property type="term" value="F:kinase activity"/>
    <property type="evidence" value="ECO:0007669"/>
    <property type="project" value="UniProtKB-KW"/>
</dbReference>
<dbReference type="Pfam" id="PF00370">
    <property type="entry name" value="FGGY_N"/>
    <property type="match status" value="1"/>
</dbReference>
<name>A0A533I611_PARDE</name>
<sequence length="424" mass="44978">MGDAQRIAIVDIGKTNSRVILADLASRREIDFRTMENKVLPGPPYPHLDAERIAEFILRALAAFTRSDPALQVFVICHGATMALIDDGGLVLPVLDYEYAGPDELAAEYDRLRPDFAETGAPRMPGGLNLGAQLFWLSRHYPQKLAQARHVLFWPQYWTWFLTGQPLCEISYATSHSDLWSLHTGQPASGAIARIAAGMFPPLAPAGDIAGTIRPALAAAYGLPEGIRVHVGAHDSSLALVPLAGPGVRATSVAMSTGTWLAAFAIGGEQMPEPGPGIMASLDIFGRLVPNFRFMAGKARGDILAQPSGVAPALPAEALRLDQGADGRFGLVDSQHRQASLAPAAGESLADAVDRLLARDALSGLRGIGGAGPLHVTGPFAKNPVFMQALRMGWPFPVHASTYEQSIVDQVAALLDRPGQGQGS</sequence>
<feature type="domain" description="Carbohydrate kinase FGGY C-terminal" evidence="5">
    <location>
        <begin position="255"/>
        <end position="398"/>
    </location>
</feature>
<dbReference type="InterPro" id="IPR050406">
    <property type="entry name" value="FGGY_Carb_Kinase"/>
</dbReference>
<evidence type="ECO:0000313" key="6">
    <source>
        <dbReference type="EMBL" id="TKW67059.1"/>
    </source>
</evidence>
<protein>
    <submittedName>
        <fullName evidence="6">Uncharacterized protein</fullName>
    </submittedName>
</protein>
<dbReference type="Proteomes" id="UP000315344">
    <property type="component" value="Unassembled WGS sequence"/>
</dbReference>
<dbReference type="InterPro" id="IPR043129">
    <property type="entry name" value="ATPase_NBD"/>
</dbReference>
<dbReference type="InterPro" id="IPR018484">
    <property type="entry name" value="FGGY_N"/>
</dbReference>
<evidence type="ECO:0000259" key="5">
    <source>
        <dbReference type="Pfam" id="PF21546"/>
    </source>
</evidence>
<gene>
    <name evidence="6" type="ORF">DI616_08290</name>
</gene>
<evidence type="ECO:0000313" key="7">
    <source>
        <dbReference type="Proteomes" id="UP000315344"/>
    </source>
</evidence>
<evidence type="ECO:0000259" key="4">
    <source>
        <dbReference type="Pfam" id="PF00370"/>
    </source>
</evidence>
<dbReference type="GO" id="GO:0005975">
    <property type="term" value="P:carbohydrate metabolic process"/>
    <property type="evidence" value="ECO:0007669"/>
    <property type="project" value="InterPro"/>
</dbReference>
<dbReference type="Pfam" id="PF21546">
    <property type="entry name" value="FGGY_C_2"/>
    <property type="match status" value="1"/>
</dbReference>
<evidence type="ECO:0000256" key="3">
    <source>
        <dbReference type="ARBA" id="ARBA00022777"/>
    </source>
</evidence>
<keyword evidence="2" id="KW-0808">Transferase</keyword>
<organism evidence="6 7">
    <name type="scientific">Paracoccus denitrificans</name>
    <dbReference type="NCBI Taxonomy" id="266"/>
    <lineage>
        <taxon>Bacteria</taxon>
        <taxon>Pseudomonadati</taxon>
        <taxon>Pseudomonadota</taxon>
        <taxon>Alphaproteobacteria</taxon>
        <taxon>Rhodobacterales</taxon>
        <taxon>Paracoccaceae</taxon>
        <taxon>Paracoccus</taxon>
    </lineage>
</organism>
<dbReference type="AlphaFoldDB" id="A0A533I611"/>
<comment type="similarity">
    <text evidence="1">Belongs to the FGGY kinase family.</text>
</comment>
<comment type="caution">
    <text evidence="6">The sequence shown here is derived from an EMBL/GenBank/DDBJ whole genome shotgun (WGS) entry which is preliminary data.</text>
</comment>
<dbReference type="SUPFAM" id="SSF53067">
    <property type="entry name" value="Actin-like ATPase domain"/>
    <property type="match status" value="1"/>
</dbReference>